<keyword evidence="4 5" id="KW-0472">Membrane</keyword>
<reference evidence="6" key="1">
    <citation type="journal article" date="2023" name="Mol. Phylogenet. Evol.">
        <title>Genome-scale phylogeny and comparative genomics of the fungal order Sordariales.</title>
        <authorList>
            <person name="Hensen N."/>
            <person name="Bonometti L."/>
            <person name="Westerberg I."/>
            <person name="Brannstrom I.O."/>
            <person name="Guillou S."/>
            <person name="Cros-Aarteil S."/>
            <person name="Calhoun S."/>
            <person name="Haridas S."/>
            <person name="Kuo A."/>
            <person name="Mondo S."/>
            <person name="Pangilinan J."/>
            <person name="Riley R."/>
            <person name="LaButti K."/>
            <person name="Andreopoulos B."/>
            <person name="Lipzen A."/>
            <person name="Chen C."/>
            <person name="Yan M."/>
            <person name="Daum C."/>
            <person name="Ng V."/>
            <person name="Clum A."/>
            <person name="Steindorff A."/>
            <person name="Ohm R.A."/>
            <person name="Martin F."/>
            <person name="Silar P."/>
            <person name="Natvig D.O."/>
            <person name="Lalanne C."/>
            <person name="Gautier V."/>
            <person name="Ament-Velasquez S.L."/>
            <person name="Kruys A."/>
            <person name="Hutchinson M.I."/>
            <person name="Powell A.J."/>
            <person name="Barry K."/>
            <person name="Miller A.N."/>
            <person name="Grigoriev I.V."/>
            <person name="Debuchy R."/>
            <person name="Gladieux P."/>
            <person name="Hiltunen Thoren M."/>
            <person name="Johannesson H."/>
        </authorList>
    </citation>
    <scope>NUCLEOTIDE SEQUENCE</scope>
    <source>
        <strain evidence="6">CBS 168.71</strain>
    </source>
</reference>
<evidence type="ECO:0000256" key="2">
    <source>
        <dbReference type="ARBA" id="ARBA00022692"/>
    </source>
</evidence>
<accession>A0AAE0LXA4</accession>
<proteinExistence type="predicted"/>
<keyword evidence="7" id="KW-1185">Reference proteome</keyword>
<dbReference type="AlphaFoldDB" id="A0AAE0LXA4"/>
<dbReference type="GeneID" id="87836971"/>
<dbReference type="GO" id="GO:0016020">
    <property type="term" value="C:membrane"/>
    <property type="evidence" value="ECO:0007669"/>
    <property type="project" value="UniProtKB-SubCell"/>
</dbReference>
<dbReference type="RefSeq" id="XP_062664491.1">
    <property type="nucleotide sequence ID" value="XM_062800023.1"/>
</dbReference>
<keyword evidence="2 5" id="KW-0812">Transmembrane</keyword>
<comment type="caution">
    <text evidence="6">The sequence shown here is derived from an EMBL/GenBank/DDBJ whole genome shotgun (WGS) entry which is preliminary data.</text>
</comment>
<name>A0AAE0LXA4_9PEZI</name>
<evidence type="ECO:0000256" key="5">
    <source>
        <dbReference type="SAM" id="Phobius"/>
    </source>
</evidence>
<sequence>MKPVVSAMQAWSCFVISVFAIVILSVLGLLFRGNHPELVGGEEDPVDGPAVAATVFTAVIIYAGFLVFCGCQGLLHLRENRRGAIAL</sequence>
<dbReference type="Proteomes" id="UP001278766">
    <property type="component" value="Unassembled WGS sequence"/>
</dbReference>
<protein>
    <submittedName>
        <fullName evidence="6">Uncharacterized protein</fullName>
    </submittedName>
</protein>
<dbReference type="EMBL" id="JAUEPN010000001">
    <property type="protein sequence ID" value="KAK3300977.1"/>
    <property type="molecule type" value="Genomic_DNA"/>
</dbReference>
<evidence type="ECO:0000256" key="3">
    <source>
        <dbReference type="ARBA" id="ARBA00022989"/>
    </source>
</evidence>
<dbReference type="Pfam" id="PF23489">
    <property type="entry name" value="V-ATPase_su_f"/>
    <property type="match status" value="1"/>
</dbReference>
<evidence type="ECO:0000313" key="7">
    <source>
        <dbReference type="Proteomes" id="UP001278766"/>
    </source>
</evidence>
<feature type="transmembrane region" description="Helical" evidence="5">
    <location>
        <begin position="51"/>
        <end position="75"/>
    </location>
</feature>
<keyword evidence="3 5" id="KW-1133">Transmembrane helix</keyword>
<dbReference type="InterPro" id="IPR056552">
    <property type="entry name" value="Ribonucl_Kappa"/>
</dbReference>
<gene>
    <name evidence="6" type="ORF">B0H64DRAFT_28449</name>
</gene>
<feature type="transmembrane region" description="Helical" evidence="5">
    <location>
        <begin position="12"/>
        <end position="31"/>
    </location>
</feature>
<organism evidence="6 7">
    <name type="scientific">Chaetomium fimeti</name>
    <dbReference type="NCBI Taxonomy" id="1854472"/>
    <lineage>
        <taxon>Eukaryota</taxon>
        <taxon>Fungi</taxon>
        <taxon>Dikarya</taxon>
        <taxon>Ascomycota</taxon>
        <taxon>Pezizomycotina</taxon>
        <taxon>Sordariomycetes</taxon>
        <taxon>Sordariomycetidae</taxon>
        <taxon>Sordariales</taxon>
        <taxon>Chaetomiaceae</taxon>
        <taxon>Chaetomium</taxon>
    </lineage>
</organism>
<evidence type="ECO:0000256" key="4">
    <source>
        <dbReference type="ARBA" id="ARBA00023136"/>
    </source>
</evidence>
<comment type="subcellular location">
    <subcellularLocation>
        <location evidence="1">Membrane</location>
    </subcellularLocation>
</comment>
<evidence type="ECO:0000313" key="6">
    <source>
        <dbReference type="EMBL" id="KAK3300977.1"/>
    </source>
</evidence>
<evidence type="ECO:0000256" key="1">
    <source>
        <dbReference type="ARBA" id="ARBA00004370"/>
    </source>
</evidence>
<reference evidence="6" key="2">
    <citation type="submission" date="2023-06" db="EMBL/GenBank/DDBJ databases">
        <authorList>
            <consortium name="Lawrence Berkeley National Laboratory"/>
            <person name="Haridas S."/>
            <person name="Hensen N."/>
            <person name="Bonometti L."/>
            <person name="Westerberg I."/>
            <person name="Brannstrom I.O."/>
            <person name="Guillou S."/>
            <person name="Cros-Aarteil S."/>
            <person name="Calhoun S."/>
            <person name="Kuo A."/>
            <person name="Mondo S."/>
            <person name="Pangilinan J."/>
            <person name="Riley R."/>
            <person name="Labutti K."/>
            <person name="Andreopoulos B."/>
            <person name="Lipzen A."/>
            <person name="Chen C."/>
            <person name="Yanf M."/>
            <person name="Daum C."/>
            <person name="Ng V."/>
            <person name="Clum A."/>
            <person name="Steindorff A."/>
            <person name="Ohm R."/>
            <person name="Martin F."/>
            <person name="Silar P."/>
            <person name="Natvig D."/>
            <person name="Lalanne C."/>
            <person name="Gautier V."/>
            <person name="Ament-Velasquez S.L."/>
            <person name="Kruys A."/>
            <person name="Hutchinson M.I."/>
            <person name="Powell A.J."/>
            <person name="Barry K."/>
            <person name="Miller A.N."/>
            <person name="Grigoriev I.V."/>
            <person name="Debuchy R."/>
            <person name="Gladieux P."/>
            <person name="Thoren M.H."/>
            <person name="Johannesson H."/>
        </authorList>
    </citation>
    <scope>NUCLEOTIDE SEQUENCE</scope>
    <source>
        <strain evidence="6">CBS 168.71</strain>
    </source>
</reference>